<reference evidence="5" key="1">
    <citation type="submission" date="2024-06" db="EMBL/GenBank/DDBJ databases">
        <title>Sequencing and assembly of the genome of Dyadobacter sp. strain 676, a symbiont of Cyamopsis tetragonoloba.</title>
        <authorList>
            <person name="Guro P."/>
            <person name="Sazanova A."/>
            <person name="Kuznetsova I."/>
            <person name="Belimov A."/>
            <person name="Safronova V."/>
        </authorList>
    </citation>
    <scope>NUCLEOTIDE SEQUENCE</scope>
    <source>
        <strain evidence="5">676</strain>
    </source>
</reference>
<dbReference type="RefSeq" id="WP_353718698.1">
    <property type="nucleotide sequence ID" value="NZ_CP159289.1"/>
</dbReference>
<dbReference type="Gene3D" id="2.60.40.10">
    <property type="entry name" value="Immunoglobulins"/>
    <property type="match status" value="1"/>
</dbReference>
<dbReference type="Gene3D" id="2.130.10.10">
    <property type="entry name" value="YVTN repeat-like/Quinoprotein amine dehydrogenase"/>
    <property type="match status" value="2"/>
</dbReference>
<dbReference type="InterPro" id="IPR036097">
    <property type="entry name" value="HisK_dim/P_sf"/>
</dbReference>
<evidence type="ECO:0000256" key="2">
    <source>
        <dbReference type="ARBA" id="ARBA00012438"/>
    </source>
</evidence>
<dbReference type="InterPro" id="IPR036890">
    <property type="entry name" value="HATPase_C_sf"/>
</dbReference>
<dbReference type="PANTHER" id="PTHR43547">
    <property type="entry name" value="TWO-COMPONENT HISTIDINE KINASE"/>
    <property type="match status" value="1"/>
</dbReference>
<sequence>MSSALSDCRSMPQFFRIVFTFVFLISVSSHISGAGFEGDLPSNFNITHFTDENGLPQNSVKAITKDNRGNFWLATERGLVRYDGNNFVVFDDFGSSFPNRNIASFHIAPLNAKDDFFAINDDGTFIRITSGRAMIEPSFYRGQLKAQPFGMHGQDGYLTEGLPSIRLMHVSPDHYIIPLGFDRYYVYDNIRLTYYSSKRRVNSVPIEDKGFWGFFRLDQDLYHMDENGLLNFRLKDGLIQKSIVRLTGDLAGNVSRRSGKKHKLFWSNASNQVFLLVGNNLYSLQRQQNGDLRSRLVLDGFDFTGNFIVSIYLHPLTGRLLLGSQLKGLFVIDKKPFHALTTTAMGTDNNFYAQVPYSDSTVLSSQGLEFGLTAGEKNTYVRQMLKITRHIGWDKYSVLMDHTGHIWARNSQTLFKFDHEGKRLLAKWVLPTAITQLYQGKDERIWIGTKLSGLYFIDPQKPSAAPEYFSLNTADNISWIQHQNADTLWIGSEKGLYRLSIHSKKLISVKELDGIYIRSLYIPADGKQIWITTYKDGVFLFENGRLTRFPRDKKNYLASAHCIIEDKNGFFWIPTNKGLFQISKNDLLQYARKPFDIYYHHHIKTAGFNTNEFNGGCQPCAVRLANGYVSLPSINGLVWFLPEDIRPELPMGNIYLEGVSVKNKPWKFSANKLHLDADASEVSLKINVAYLGNPDNLKLAYRLGKDGDPLTGWREINPKDPGILLPHLASGEYRLTIRKVNGFGPRNYQYKRIEISVAKKWYETWWFRLATIAVLTAAFGLILRLRTRSIESQKQALEARVDERTRDLELVLKALGKSEKQLELQLRLHVHMIASISHDIRTPVKYMGAALQFVQRRIEKNQTDEAVSAIHTMTRTITQLDQLISNIVTYIKPEVHRHYSDLKSVNLHELVSERMLIFKEIFEMNGGSFQIAIRSQEQVSSDRELLGVVLHNLIDNALKAKPDGAITVSTFDQNGDLHLVVTDQGPGLPAALLHWLNNTGQTETSSLPEQYNGLGFPMIKEISKLLGIRVFAENKTGAHIHLIFSKPAT</sequence>
<dbReference type="SMART" id="SM00387">
    <property type="entry name" value="HATPase_c"/>
    <property type="match status" value="1"/>
</dbReference>
<comment type="catalytic activity">
    <reaction evidence="1">
        <text>ATP + protein L-histidine = ADP + protein N-phospho-L-histidine.</text>
        <dbReference type="EC" id="2.7.13.3"/>
    </reaction>
</comment>
<dbReference type="Gene3D" id="1.10.287.130">
    <property type="match status" value="1"/>
</dbReference>
<dbReference type="Pfam" id="PF00512">
    <property type="entry name" value="HisKA"/>
    <property type="match status" value="1"/>
</dbReference>
<dbReference type="Pfam" id="PF07494">
    <property type="entry name" value="Reg_prop"/>
    <property type="match status" value="1"/>
</dbReference>
<organism evidence="5">
    <name type="scientific">Dyadobacter sp. 676</name>
    <dbReference type="NCBI Taxonomy" id="3088362"/>
    <lineage>
        <taxon>Bacteria</taxon>
        <taxon>Pseudomonadati</taxon>
        <taxon>Bacteroidota</taxon>
        <taxon>Cytophagia</taxon>
        <taxon>Cytophagales</taxon>
        <taxon>Spirosomataceae</taxon>
        <taxon>Dyadobacter</taxon>
    </lineage>
</organism>
<dbReference type="InterPro" id="IPR003594">
    <property type="entry name" value="HATPase_dom"/>
</dbReference>
<evidence type="ECO:0000256" key="1">
    <source>
        <dbReference type="ARBA" id="ARBA00000085"/>
    </source>
</evidence>
<dbReference type="EC" id="2.7.13.3" evidence="2"/>
<evidence type="ECO:0000313" key="5">
    <source>
        <dbReference type="EMBL" id="XCH23372.1"/>
    </source>
</evidence>
<evidence type="ECO:0000256" key="3">
    <source>
        <dbReference type="ARBA" id="ARBA00022553"/>
    </source>
</evidence>
<dbReference type="GO" id="GO:0000155">
    <property type="term" value="F:phosphorelay sensor kinase activity"/>
    <property type="evidence" value="ECO:0007669"/>
    <property type="project" value="InterPro"/>
</dbReference>
<dbReference type="PANTHER" id="PTHR43547:SF2">
    <property type="entry name" value="HYBRID SIGNAL TRANSDUCTION HISTIDINE KINASE C"/>
    <property type="match status" value="1"/>
</dbReference>
<dbReference type="SUPFAM" id="SSF55874">
    <property type="entry name" value="ATPase domain of HSP90 chaperone/DNA topoisomerase II/histidine kinase"/>
    <property type="match status" value="1"/>
</dbReference>
<dbReference type="SUPFAM" id="SSF47384">
    <property type="entry name" value="Homodimeric domain of signal transducing histidine kinase"/>
    <property type="match status" value="1"/>
</dbReference>
<feature type="domain" description="Histidine kinase" evidence="4">
    <location>
        <begin position="835"/>
        <end position="1049"/>
    </location>
</feature>
<dbReference type="SUPFAM" id="SSF63829">
    <property type="entry name" value="Calcium-dependent phosphotriesterase"/>
    <property type="match status" value="1"/>
</dbReference>
<dbReference type="Pfam" id="PF02518">
    <property type="entry name" value="HATPase_c"/>
    <property type="match status" value="1"/>
</dbReference>
<dbReference type="CDD" id="cd00075">
    <property type="entry name" value="HATPase"/>
    <property type="match status" value="1"/>
</dbReference>
<dbReference type="InterPro" id="IPR011110">
    <property type="entry name" value="Reg_prop"/>
</dbReference>
<protein>
    <recommendedName>
        <fullName evidence="2">histidine kinase</fullName>
        <ecNumber evidence="2">2.7.13.3</ecNumber>
    </recommendedName>
</protein>
<name>A0AAU8FHK7_9BACT</name>
<dbReference type="InterPro" id="IPR013783">
    <property type="entry name" value="Ig-like_fold"/>
</dbReference>
<dbReference type="AlphaFoldDB" id="A0AAU8FHK7"/>
<dbReference type="InterPro" id="IPR005467">
    <property type="entry name" value="His_kinase_dom"/>
</dbReference>
<dbReference type="EMBL" id="CP159289">
    <property type="protein sequence ID" value="XCH23372.1"/>
    <property type="molecule type" value="Genomic_DNA"/>
</dbReference>
<proteinExistence type="predicted"/>
<keyword evidence="3" id="KW-0597">Phosphoprotein</keyword>
<dbReference type="Gene3D" id="3.30.565.10">
    <property type="entry name" value="Histidine kinase-like ATPase, C-terminal domain"/>
    <property type="match status" value="1"/>
</dbReference>
<evidence type="ECO:0000259" key="4">
    <source>
        <dbReference type="PROSITE" id="PS50109"/>
    </source>
</evidence>
<dbReference type="InterPro" id="IPR003661">
    <property type="entry name" value="HisK_dim/P_dom"/>
</dbReference>
<dbReference type="CDD" id="cd00082">
    <property type="entry name" value="HisKA"/>
    <property type="match status" value="1"/>
</dbReference>
<dbReference type="InterPro" id="IPR015943">
    <property type="entry name" value="WD40/YVTN_repeat-like_dom_sf"/>
</dbReference>
<dbReference type="PROSITE" id="PS50109">
    <property type="entry name" value="HIS_KIN"/>
    <property type="match status" value="1"/>
</dbReference>
<gene>
    <name evidence="5" type="ORF">ABV298_24070</name>
</gene>
<accession>A0AAU8FHK7</accession>